<feature type="compositionally biased region" description="Polar residues" evidence="1">
    <location>
        <begin position="189"/>
        <end position="206"/>
    </location>
</feature>
<gene>
    <name evidence="2" type="ORF">K435DRAFT_204545</name>
</gene>
<feature type="region of interest" description="Disordered" evidence="1">
    <location>
        <begin position="44"/>
        <end position="65"/>
    </location>
</feature>
<feature type="compositionally biased region" description="Low complexity" evidence="1">
    <location>
        <begin position="177"/>
        <end position="188"/>
    </location>
</feature>
<accession>A0A4S8LTF1</accession>
<name>A0A4S8LTF1_DENBC</name>
<evidence type="ECO:0000313" key="2">
    <source>
        <dbReference type="EMBL" id="THU92784.1"/>
    </source>
</evidence>
<organism evidence="2 3">
    <name type="scientific">Dendrothele bispora (strain CBS 962.96)</name>
    <dbReference type="NCBI Taxonomy" id="1314807"/>
    <lineage>
        <taxon>Eukaryota</taxon>
        <taxon>Fungi</taxon>
        <taxon>Dikarya</taxon>
        <taxon>Basidiomycota</taxon>
        <taxon>Agaricomycotina</taxon>
        <taxon>Agaricomycetes</taxon>
        <taxon>Agaricomycetidae</taxon>
        <taxon>Agaricales</taxon>
        <taxon>Agaricales incertae sedis</taxon>
        <taxon>Dendrothele</taxon>
    </lineage>
</organism>
<dbReference type="AlphaFoldDB" id="A0A4S8LTF1"/>
<evidence type="ECO:0000313" key="3">
    <source>
        <dbReference type="Proteomes" id="UP000297245"/>
    </source>
</evidence>
<feature type="compositionally biased region" description="Polar residues" evidence="1">
    <location>
        <begin position="235"/>
        <end position="260"/>
    </location>
</feature>
<dbReference type="EMBL" id="ML179267">
    <property type="protein sequence ID" value="THU92784.1"/>
    <property type="molecule type" value="Genomic_DNA"/>
</dbReference>
<proteinExistence type="predicted"/>
<keyword evidence="3" id="KW-1185">Reference proteome</keyword>
<sequence length="260" mass="27117">MPRSRDPFSSHRQPPAGVHHDLQHVTAPTSAAINIIAVNLNHPIGSGDGHGSSHVNQGDGATEPIHDQRLSNSLYEQPSLPLVSQPTSSRNFPPSPASQNGSIQNGGSFRVSNPSLGQNISIPPFSMTGLSYESGLQTVFDAHDQRSQQARGTSVPAVTTISFPAVPNRGAPLAPYSTSTSTWTGSETHATGSQPSSGPVHDTSTPHAMRLTGGRSMATTSSGTSATSSSSTVAPQRSFTAGSKSLDQSTHRSFSPFSRK</sequence>
<feature type="compositionally biased region" description="Low complexity" evidence="1">
    <location>
        <begin position="212"/>
        <end position="234"/>
    </location>
</feature>
<feature type="region of interest" description="Disordered" evidence="1">
    <location>
        <begin position="163"/>
        <end position="260"/>
    </location>
</feature>
<evidence type="ECO:0000256" key="1">
    <source>
        <dbReference type="SAM" id="MobiDB-lite"/>
    </source>
</evidence>
<reference evidence="2 3" key="1">
    <citation type="journal article" date="2019" name="Nat. Ecol. Evol.">
        <title>Megaphylogeny resolves global patterns of mushroom evolution.</title>
        <authorList>
            <person name="Varga T."/>
            <person name="Krizsan K."/>
            <person name="Foldi C."/>
            <person name="Dima B."/>
            <person name="Sanchez-Garcia M."/>
            <person name="Sanchez-Ramirez S."/>
            <person name="Szollosi G.J."/>
            <person name="Szarkandi J.G."/>
            <person name="Papp V."/>
            <person name="Albert L."/>
            <person name="Andreopoulos W."/>
            <person name="Angelini C."/>
            <person name="Antonin V."/>
            <person name="Barry K.W."/>
            <person name="Bougher N.L."/>
            <person name="Buchanan P."/>
            <person name="Buyck B."/>
            <person name="Bense V."/>
            <person name="Catcheside P."/>
            <person name="Chovatia M."/>
            <person name="Cooper J."/>
            <person name="Damon W."/>
            <person name="Desjardin D."/>
            <person name="Finy P."/>
            <person name="Geml J."/>
            <person name="Haridas S."/>
            <person name="Hughes K."/>
            <person name="Justo A."/>
            <person name="Karasinski D."/>
            <person name="Kautmanova I."/>
            <person name="Kiss B."/>
            <person name="Kocsube S."/>
            <person name="Kotiranta H."/>
            <person name="LaButti K.M."/>
            <person name="Lechner B.E."/>
            <person name="Liimatainen K."/>
            <person name="Lipzen A."/>
            <person name="Lukacs Z."/>
            <person name="Mihaltcheva S."/>
            <person name="Morgado L.N."/>
            <person name="Niskanen T."/>
            <person name="Noordeloos M.E."/>
            <person name="Ohm R.A."/>
            <person name="Ortiz-Santana B."/>
            <person name="Ovrebo C."/>
            <person name="Racz N."/>
            <person name="Riley R."/>
            <person name="Savchenko A."/>
            <person name="Shiryaev A."/>
            <person name="Soop K."/>
            <person name="Spirin V."/>
            <person name="Szebenyi C."/>
            <person name="Tomsovsky M."/>
            <person name="Tulloss R.E."/>
            <person name="Uehling J."/>
            <person name="Grigoriev I.V."/>
            <person name="Vagvolgyi C."/>
            <person name="Papp T."/>
            <person name="Martin F.M."/>
            <person name="Miettinen O."/>
            <person name="Hibbett D.S."/>
            <person name="Nagy L.G."/>
        </authorList>
    </citation>
    <scope>NUCLEOTIDE SEQUENCE [LARGE SCALE GENOMIC DNA]</scope>
    <source>
        <strain evidence="2 3">CBS 962.96</strain>
    </source>
</reference>
<protein>
    <submittedName>
        <fullName evidence="2">Uncharacterized protein</fullName>
    </submittedName>
</protein>
<feature type="region of interest" description="Disordered" evidence="1">
    <location>
        <begin position="79"/>
        <end position="115"/>
    </location>
</feature>
<dbReference type="Proteomes" id="UP000297245">
    <property type="component" value="Unassembled WGS sequence"/>
</dbReference>